<dbReference type="InterPro" id="IPR032691">
    <property type="entry name" value="Mon2/Sec7/BIG1-like_HUS"/>
</dbReference>
<sequence>MSIPGNGCFVVRGEVSAIMTAMRRTSRNSWNYQYDNSDTLSKSFNELKESVLNIEDLKLITPETFLSPFLEAIRSEETTGSVTSIALSAINKFLSYGLIDPTNSNLPVIVQNIADAVTHARFVGSDNNSDGVVLLKIVQVLRTLMLSPEGSALSNESVCEIILSCFRICFETRLNELLRRTAEQALKDMILLLFMRLPQFVEDLSTFNIKHLKIRPEVSIKNPKAKSINDLNDKIQSTSSLAKLDTEQNEEVKAQETNEHDQLIANQEEQADNAQQEITSLDDQQNLSDSFKEELNTSSLNSSITRFNTEVDSYVPYAIPCIRELFRFLISLCNPLDSQNTDNIIHIALNLLTVVMEVASDNIGSFYSLTTLVKDELCKNLFQLLNSERIHIFAANLQVCFLLFESLRFHLKFQLEHYLIKLTDIIGSENARVTYEIRELALDNLLQLLRCPGFAAELYINYDCDLYCANIFENITKLLSKNALLATAGPTIYGTQLLSLDALFTIISSIDKNCISFKKGNQVSYKRHSRNNSTARSDMFNNDDSSVDGAVFIKNMDTFIQYNTMYNRFAGKLKIGELLTENKMNELKNKKRILSQGTDLFNQRPEKGIQFLQENGTLNTTMDPLEIAHFLRESPGLDKKMIGGYISKKKNVENRILEVFVKSFDFTSMRIDKALRLYLETFRLPGEAPLIFLVMEHFADHWHKCNNEPFANTDAAFRLAYAIIMLNMDQHNHNAKKLNIPMTAEDFTKNLRGLNGNLDFDPEMLTEIFNSIKNEEIIMPAEQTGIVKENYTWKVLLRRGEGKDGEFTHVLDSNYDKQLFQVTWGSTLTAFGSLFDKVSEIAVVKKIIEGFMHSAAICSHYSLHQEFDAIILTLCKFTTLYNTSETNELIVSVQFGSNSKARTAMKSIFKFLHDYGDSMRESWKHVIDLLVQMYKMKLLPKSFVEVEDFCEESNKIILQYEPVPVQKSEASLLSSLYLYLSSESQRQPSYEEQEILKLARKCIKDCQIDQMIVESKFLHPDSLAEIISYLETLIKPPTSHKSIGVSYEENLIIFYLELLTKILIQNRDRVLPFWPKCSETFNSLISSSASCGYENLLKRSTIALLKLGIYLMRNEELASTILQSMRIFLKLKPKVLQHIAIPVSIGMYELLKTSAQNIHTENDWSIVFNILECVGAGSISSISSESNSDTVGAGTKSDGALSSEEETEVSDRGYTSDSEILKNSSPVTPLNGENWIIVNKEQADDQKNSEKVNAASNIYYPCTLMPHQPVALVKCWDSLAFIVRNVAHITPYNFEICVKCIRTFVEASMVHGATKKSLKSKQATAANNKKNQARKVKSSEYIKDLGDDQQNNEVPERYETISIQLLDLMHTLYSRIAQIFRWWAEESGSMPQCSALWSQGWCPLLQGIGRISTDHRRQVRTSAVTCLQRSLLMHDLQTLSGPEWAGCFRQVLFPLMIFLLNETYENNGTEPSLIEESRIRISTIMSKVFLHHLTPLMTLPEFNELWLEIILYLEKFMKLGTDMLYEAVLESLKNMLLVMYSVKAFHNPDGVTYSVLWEMSWNRIGTFLPSLREELFKDNDNPMLNVSARIIPSPLISPSTEQKDFVPKEIEASNLTVDTNNQQSLPEVQPEEAVAASKIPENAVIEELTEHNIKKQDETPVLSRIVEDYALEMSQKNESSMPQSYETYMKNSEETTETEDINNYPYLTSQQHDDQMERFSETSSIELVIQGGPTEHQLNNSNPPKIPDSHMLNFNPYPGMKSFSHVPVNIIKSFTPVPHAEQQRVPDLGEIYNEYKQNPYNLTLHLDSNNANNSTGNSNFFQSSSYFNDSSGSELFTKP</sequence>
<dbReference type="OrthoDB" id="10258608at2759"/>
<proteinExistence type="predicted"/>
<feature type="coiled-coil region" evidence="5">
    <location>
        <begin position="257"/>
        <end position="284"/>
    </location>
</feature>
<dbReference type="GO" id="GO:0016197">
    <property type="term" value="P:endosomal transport"/>
    <property type="evidence" value="ECO:0007669"/>
    <property type="project" value="UniProtKB-ARBA"/>
</dbReference>
<dbReference type="InterPro" id="IPR023394">
    <property type="entry name" value="Sec7_C_sf"/>
</dbReference>
<accession>A0A9N9WQ43</accession>
<gene>
    <name evidence="8" type="ORF">CHIRRI_LOCUS3599</name>
</gene>
<evidence type="ECO:0000256" key="5">
    <source>
        <dbReference type="SAM" id="Coils"/>
    </source>
</evidence>
<keyword evidence="5" id="KW-0175">Coiled coil</keyword>
<dbReference type="InterPro" id="IPR035999">
    <property type="entry name" value="Sec7_dom_sf"/>
</dbReference>
<keyword evidence="9" id="KW-1185">Reference proteome</keyword>
<protein>
    <recommendedName>
        <fullName evidence="7">SEC7 domain-containing protein</fullName>
    </recommendedName>
</protein>
<evidence type="ECO:0000256" key="1">
    <source>
        <dbReference type="ARBA" id="ARBA00004222"/>
    </source>
</evidence>
<evidence type="ECO:0000259" key="7">
    <source>
        <dbReference type="PROSITE" id="PS50190"/>
    </source>
</evidence>
<organism evidence="8 9">
    <name type="scientific">Chironomus riparius</name>
    <dbReference type="NCBI Taxonomy" id="315576"/>
    <lineage>
        <taxon>Eukaryota</taxon>
        <taxon>Metazoa</taxon>
        <taxon>Ecdysozoa</taxon>
        <taxon>Arthropoda</taxon>
        <taxon>Hexapoda</taxon>
        <taxon>Insecta</taxon>
        <taxon>Pterygota</taxon>
        <taxon>Neoptera</taxon>
        <taxon>Endopterygota</taxon>
        <taxon>Diptera</taxon>
        <taxon>Nematocera</taxon>
        <taxon>Chironomoidea</taxon>
        <taxon>Chironomidae</taxon>
        <taxon>Chironominae</taxon>
        <taxon>Chironomus</taxon>
    </lineage>
</organism>
<dbReference type="SMART" id="SM00222">
    <property type="entry name" value="Sec7"/>
    <property type="match status" value="1"/>
</dbReference>
<keyword evidence="3" id="KW-0813">Transport</keyword>
<feature type="compositionally biased region" description="Polar residues" evidence="6">
    <location>
        <begin position="1213"/>
        <end position="1226"/>
    </location>
</feature>
<dbReference type="GO" id="GO:0010256">
    <property type="term" value="P:endomembrane system organization"/>
    <property type="evidence" value="ECO:0007669"/>
    <property type="project" value="UniProtKB-ARBA"/>
</dbReference>
<reference evidence="8" key="2">
    <citation type="submission" date="2022-10" db="EMBL/GenBank/DDBJ databases">
        <authorList>
            <consortium name="ENA_rothamsted_submissions"/>
            <consortium name="culmorum"/>
            <person name="King R."/>
        </authorList>
    </citation>
    <scope>NUCLEOTIDE SEQUENCE</scope>
</reference>
<dbReference type="PANTHER" id="PTHR10663:SF388">
    <property type="entry name" value="GOLGI-SPECIFIC BREFELDIN A-RESISTANCE GUANINE NUCLEOTIDE EXCHANGE FACTOR 1"/>
    <property type="match status" value="1"/>
</dbReference>
<dbReference type="GO" id="GO:0032012">
    <property type="term" value="P:regulation of ARF protein signal transduction"/>
    <property type="evidence" value="ECO:0007669"/>
    <property type="project" value="InterPro"/>
</dbReference>
<feature type="domain" description="SEC7" evidence="7">
    <location>
        <begin position="583"/>
        <end position="775"/>
    </location>
</feature>
<comment type="subcellular location">
    <subcellularLocation>
        <location evidence="2">Endoplasmic reticulum-Golgi intermediate compartment</location>
    </subcellularLocation>
    <subcellularLocation>
        <location evidence="1">Golgi apparatus</location>
        <location evidence="1">cis-Golgi network</location>
    </subcellularLocation>
</comment>
<name>A0A9N9WQ43_9DIPT</name>
<keyword evidence="4" id="KW-0333">Golgi apparatus</keyword>
<dbReference type="InterPro" id="IPR016024">
    <property type="entry name" value="ARM-type_fold"/>
</dbReference>
<evidence type="ECO:0000256" key="6">
    <source>
        <dbReference type="SAM" id="MobiDB-lite"/>
    </source>
</evidence>
<evidence type="ECO:0000256" key="2">
    <source>
        <dbReference type="ARBA" id="ARBA00004399"/>
    </source>
</evidence>
<dbReference type="Gene3D" id="1.10.220.20">
    <property type="match status" value="1"/>
</dbReference>
<dbReference type="InterPro" id="IPR056604">
    <property type="entry name" value="GBF1-like_TPR"/>
</dbReference>
<dbReference type="GO" id="GO:0005793">
    <property type="term" value="C:endoplasmic reticulum-Golgi intermediate compartment"/>
    <property type="evidence" value="ECO:0007669"/>
    <property type="project" value="UniProtKB-SubCell"/>
</dbReference>
<dbReference type="Pfam" id="PF23325">
    <property type="entry name" value="TPR_28"/>
    <property type="match status" value="1"/>
</dbReference>
<evidence type="ECO:0000313" key="8">
    <source>
        <dbReference type="EMBL" id="CAG9800660.1"/>
    </source>
</evidence>
<feature type="region of interest" description="Disordered" evidence="6">
    <location>
        <begin position="1182"/>
        <end position="1226"/>
    </location>
</feature>
<dbReference type="PANTHER" id="PTHR10663">
    <property type="entry name" value="GUANYL-NUCLEOTIDE EXCHANGE FACTOR"/>
    <property type="match status" value="1"/>
</dbReference>
<evidence type="ECO:0000313" key="9">
    <source>
        <dbReference type="Proteomes" id="UP001153620"/>
    </source>
</evidence>
<dbReference type="FunFam" id="1.10.1000.11:FF:000007">
    <property type="entry name" value="Golgi-specific brefeldin A-resistance guanine nucleotide exchange factor 1"/>
    <property type="match status" value="1"/>
</dbReference>
<evidence type="ECO:0000256" key="3">
    <source>
        <dbReference type="ARBA" id="ARBA00022448"/>
    </source>
</evidence>
<dbReference type="GO" id="GO:0005794">
    <property type="term" value="C:Golgi apparatus"/>
    <property type="evidence" value="ECO:0007669"/>
    <property type="project" value="UniProtKB-SubCell"/>
</dbReference>
<dbReference type="Pfam" id="PF01369">
    <property type="entry name" value="Sec7"/>
    <property type="match status" value="1"/>
</dbReference>
<dbReference type="Proteomes" id="UP001153620">
    <property type="component" value="Chromosome 1"/>
</dbReference>
<dbReference type="Gene3D" id="1.10.1000.11">
    <property type="entry name" value="Arf Nucleotide-binding Site Opener,domain 2"/>
    <property type="match status" value="1"/>
</dbReference>
<reference evidence="8" key="1">
    <citation type="submission" date="2022-01" db="EMBL/GenBank/DDBJ databases">
        <authorList>
            <person name="King R."/>
        </authorList>
    </citation>
    <scope>NUCLEOTIDE SEQUENCE</scope>
</reference>
<dbReference type="SUPFAM" id="SSF48371">
    <property type="entry name" value="ARM repeat"/>
    <property type="match status" value="1"/>
</dbReference>
<feature type="compositionally biased region" description="Low complexity" evidence="6">
    <location>
        <begin position="1320"/>
        <end position="1330"/>
    </location>
</feature>
<dbReference type="PROSITE" id="PS50190">
    <property type="entry name" value="SEC7"/>
    <property type="match status" value="1"/>
</dbReference>
<feature type="region of interest" description="Disordered" evidence="6">
    <location>
        <begin position="1318"/>
        <end position="1337"/>
    </location>
</feature>
<dbReference type="GO" id="GO:0005085">
    <property type="term" value="F:guanyl-nucleotide exchange factor activity"/>
    <property type="evidence" value="ECO:0007669"/>
    <property type="project" value="InterPro"/>
</dbReference>
<dbReference type="EMBL" id="OU895877">
    <property type="protein sequence ID" value="CAG9800660.1"/>
    <property type="molecule type" value="Genomic_DNA"/>
</dbReference>
<evidence type="ECO:0000256" key="4">
    <source>
        <dbReference type="ARBA" id="ARBA00023034"/>
    </source>
</evidence>
<dbReference type="SUPFAM" id="SSF48425">
    <property type="entry name" value="Sec7 domain"/>
    <property type="match status" value="1"/>
</dbReference>
<dbReference type="Pfam" id="PF12783">
    <property type="entry name" value="Sec7-like_HUS"/>
    <property type="match status" value="1"/>
</dbReference>
<dbReference type="CDD" id="cd00171">
    <property type="entry name" value="Sec7"/>
    <property type="match status" value="1"/>
</dbReference>
<dbReference type="InterPro" id="IPR000904">
    <property type="entry name" value="Sec7_dom"/>
</dbReference>